<protein>
    <submittedName>
        <fullName evidence="1">Uncharacterized protein</fullName>
    </submittedName>
</protein>
<accession>A0A2T0VJB8</accession>
<sequence>MTRLDRHTGTALTANGTQLALQSAGVTLDEGWSPYVQATLTASIPDDLDGLNPLDDDRVQVTLTQSFTASQPVSAMSAAWAGEKLSGLAGTYATVAHMSAQFGLSLNTIPIPATTRTFLLGIRSRTIDHLAGTMVLTLASDEARAQDAKRLSTVALAPFTRSLHQAVQFGLATIGASVIINAPDFVLEVDATEWLPGVSVWDWLAPMVQAAGYRLFSDERGVWRLTTSPYEPGGTLELSPSTGLIQSPETISRESDWYDGTVIEYTGDGFPRYDIAAVGFSRTRLLSLPTRYPGPGAAAAVNQRNLARGITLSPRAVSNYDATPGQALTVELPGIYNRSGFLSAVSFALPDSVMTVTPRDITN</sequence>
<dbReference type="OrthoDB" id="5165480at2"/>
<dbReference type="RefSeq" id="WP_106209143.1">
    <property type="nucleotide sequence ID" value="NZ_PVTL01000001.1"/>
</dbReference>
<evidence type="ECO:0000313" key="2">
    <source>
        <dbReference type="Proteomes" id="UP000237983"/>
    </source>
</evidence>
<organism evidence="1 2">
    <name type="scientific">Glaciihabitans tibetensis</name>
    <dbReference type="NCBI Taxonomy" id="1266600"/>
    <lineage>
        <taxon>Bacteria</taxon>
        <taxon>Bacillati</taxon>
        <taxon>Actinomycetota</taxon>
        <taxon>Actinomycetes</taxon>
        <taxon>Micrococcales</taxon>
        <taxon>Microbacteriaceae</taxon>
        <taxon>Glaciihabitans</taxon>
    </lineage>
</organism>
<proteinExistence type="predicted"/>
<comment type="caution">
    <text evidence="1">The sequence shown here is derived from an EMBL/GenBank/DDBJ whole genome shotgun (WGS) entry which is preliminary data.</text>
</comment>
<evidence type="ECO:0000313" key="1">
    <source>
        <dbReference type="EMBL" id="PRY70195.1"/>
    </source>
</evidence>
<dbReference type="EMBL" id="PVTL01000001">
    <property type="protein sequence ID" value="PRY70195.1"/>
    <property type="molecule type" value="Genomic_DNA"/>
</dbReference>
<keyword evidence="2" id="KW-1185">Reference proteome</keyword>
<dbReference type="Proteomes" id="UP000237983">
    <property type="component" value="Unassembled WGS sequence"/>
</dbReference>
<gene>
    <name evidence="1" type="ORF">B0I08_101323</name>
</gene>
<dbReference type="AlphaFoldDB" id="A0A2T0VJB8"/>
<name>A0A2T0VJB8_9MICO</name>
<reference evidence="1 2" key="1">
    <citation type="submission" date="2018-03" db="EMBL/GenBank/DDBJ databases">
        <title>Genomic Encyclopedia of Type Strains, Phase III (KMG-III): the genomes of soil and plant-associated and newly described type strains.</title>
        <authorList>
            <person name="Whitman W."/>
        </authorList>
    </citation>
    <scope>NUCLEOTIDE SEQUENCE [LARGE SCALE GENOMIC DNA]</scope>
    <source>
        <strain evidence="1 2">CGMCC 1.12484</strain>
    </source>
</reference>